<evidence type="ECO:0000313" key="9">
    <source>
        <dbReference type="RefSeq" id="XP_023160166.2"/>
    </source>
</evidence>
<dbReference type="Proteomes" id="UP000504633">
    <property type="component" value="Unplaced"/>
</dbReference>
<dbReference type="PANTHER" id="PTHR12316:SF1">
    <property type="entry name" value="NINJURIN-B"/>
    <property type="match status" value="1"/>
</dbReference>
<evidence type="ECO:0000256" key="5">
    <source>
        <dbReference type="ARBA" id="ARBA00022989"/>
    </source>
</evidence>
<dbReference type="PANTHER" id="PTHR12316">
    <property type="entry name" value="NINJURIN-RELATED"/>
    <property type="match status" value="1"/>
</dbReference>
<feature type="transmembrane region" description="Helical" evidence="7">
    <location>
        <begin position="100"/>
        <end position="123"/>
    </location>
</feature>
<comment type="similarity">
    <text evidence="2">Belongs to the ninjurin family.</text>
</comment>
<keyword evidence="6 7" id="KW-0472">Membrane</keyword>
<dbReference type="OMA" id="NYMRTNE"/>
<evidence type="ECO:0000256" key="6">
    <source>
        <dbReference type="ARBA" id="ARBA00023136"/>
    </source>
</evidence>
<evidence type="ECO:0000256" key="1">
    <source>
        <dbReference type="ARBA" id="ARBA00004141"/>
    </source>
</evidence>
<dbReference type="GO" id="GO:0007155">
    <property type="term" value="P:cell adhesion"/>
    <property type="evidence" value="ECO:0007669"/>
    <property type="project" value="UniProtKB-KW"/>
</dbReference>
<dbReference type="GeneID" id="111592295"/>
<keyword evidence="4" id="KW-0130">Cell adhesion</keyword>
<evidence type="ECO:0000256" key="3">
    <source>
        <dbReference type="ARBA" id="ARBA00022692"/>
    </source>
</evidence>
<dbReference type="GO" id="GO:0042246">
    <property type="term" value="P:tissue regeneration"/>
    <property type="evidence" value="ECO:0007669"/>
    <property type="project" value="InterPro"/>
</dbReference>
<accession>A0A6J1L3E7</accession>
<evidence type="ECO:0000313" key="8">
    <source>
        <dbReference type="Proteomes" id="UP000504633"/>
    </source>
</evidence>
<organism evidence="8 9">
    <name type="scientific">Drosophila hydei</name>
    <name type="common">Fruit fly</name>
    <dbReference type="NCBI Taxonomy" id="7224"/>
    <lineage>
        <taxon>Eukaryota</taxon>
        <taxon>Metazoa</taxon>
        <taxon>Ecdysozoa</taxon>
        <taxon>Arthropoda</taxon>
        <taxon>Hexapoda</taxon>
        <taxon>Insecta</taxon>
        <taxon>Pterygota</taxon>
        <taxon>Neoptera</taxon>
        <taxon>Endopterygota</taxon>
        <taxon>Diptera</taxon>
        <taxon>Brachycera</taxon>
        <taxon>Muscomorpha</taxon>
        <taxon>Ephydroidea</taxon>
        <taxon>Drosophilidae</taxon>
        <taxon>Drosophila</taxon>
    </lineage>
</organism>
<reference evidence="9" key="1">
    <citation type="submission" date="2025-08" db="UniProtKB">
        <authorList>
            <consortium name="RefSeq"/>
        </authorList>
    </citation>
    <scope>IDENTIFICATION</scope>
    <source>
        <strain evidence="9">15085-1641.00</strain>
        <tissue evidence="9">Whole body</tissue>
    </source>
</reference>
<sequence length="169" mass="18451">MGGSKEVVIEVEDTLSSEGSFASTVTGQCCSEQRQDQEVVQLNDNAAKVQSKCKKSPSVLSGGHNYATSKNVAEGLMDIALLSANANQLRFLITYNHASSTFYCSLALVILSLVLQLLVGIVLIFKRRLKRCQNRNYMRTNEVLIMGVFLITVINVLLAAFTTTDGRAN</sequence>
<comment type="subcellular location">
    <subcellularLocation>
        <location evidence="1">Membrane</location>
        <topology evidence="1">Multi-pass membrane protein</topology>
    </subcellularLocation>
</comment>
<dbReference type="Pfam" id="PF04923">
    <property type="entry name" value="Ninjurin"/>
    <property type="match status" value="1"/>
</dbReference>
<keyword evidence="5 7" id="KW-1133">Transmembrane helix</keyword>
<dbReference type="GO" id="GO:0016020">
    <property type="term" value="C:membrane"/>
    <property type="evidence" value="ECO:0007669"/>
    <property type="project" value="UniProtKB-SubCell"/>
</dbReference>
<feature type="transmembrane region" description="Helical" evidence="7">
    <location>
        <begin position="143"/>
        <end position="161"/>
    </location>
</feature>
<evidence type="ECO:0000256" key="4">
    <source>
        <dbReference type="ARBA" id="ARBA00022889"/>
    </source>
</evidence>
<dbReference type="OrthoDB" id="6114058at2759"/>
<protein>
    <submittedName>
        <fullName evidence="9">Ninjurin-1</fullName>
    </submittedName>
</protein>
<evidence type="ECO:0000256" key="7">
    <source>
        <dbReference type="SAM" id="Phobius"/>
    </source>
</evidence>
<evidence type="ECO:0000256" key="2">
    <source>
        <dbReference type="ARBA" id="ARBA00008141"/>
    </source>
</evidence>
<gene>
    <name evidence="9" type="primary">LOC111592295</name>
</gene>
<dbReference type="RefSeq" id="XP_023160166.2">
    <property type="nucleotide sequence ID" value="XM_023304398.2"/>
</dbReference>
<name>A0A6J1L3E7_DROHY</name>
<keyword evidence="3 7" id="KW-0812">Transmembrane</keyword>
<keyword evidence="8" id="KW-1185">Reference proteome</keyword>
<dbReference type="InterPro" id="IPR007007">
    <property type="entry name" value="Ninjurin"/>
</dbReference>
<dbReference type="KEGG" id="dhe:111592295"/>
<dbReference type="AlphaFoldDB" id="A0A6J1L3E7"/>
<proteinExistence type="inferred from homology"/>